<evidence type="ECO:0000313" key="8">
    <source>
        <dbReference type="Proteomes" id="UP000094112"/>
    </source>
</evidence>
<keyword evidence="8" id="KW-1185">Reference proteome</keyword>
<dbReference type="FunFam" id="3.50.30.30:FF:000008">
    <property type="entry name" value="Glutamate carboxypeptidase 2"/>
    <property type="match status" value="1"/>
</dbReference>
<evidence type="ECO:0000259" key="4">
    <source>
        <dbReference type="Pfam" id="PF02225"/>
    </source>
</evidence>
<comment type="similarity">
    <text evidence="1">Belongs to the peptidase M28 family. M28B subfamily.</text>
</comment>
<evidence type="ECO:0000256" key="3">
    <source>
        <dbReference type="SAM" id="Phobius"/>
    </source>
</evidence>
<dbReference type="PANTHER" id="PTHR10404">
    <property type="entry name" value="N-ACETYLATED-ALPHA-LINKED ACIDIC DIPEPTIDASE"/>
    <property type="match status" value="1"/>
</dbReference>
<dbReference type="Pfam" id="PF02225">
    <property type="entry name" value="PA"/>
    <property type="match status" value="1"/>
</dbReference>
<dbReference type="CDD" id="cd02121">
    <property type="entry name" value="PA_GCPII_like"/>
    <property type="match status" value="1"/>
</dbReference>
<dbReference type="Pfam" id="PF04253">
    <property type="entry name" value="TFR_dimer"/>
    <property type="match status" value="1"/>
</dbReference>
<evidence type="ECO:0000256" key="1">
    <source>
        <dbReference type="ARBA" id="ARBA00005634"/>
    </source>
</evidence>
<dbReference type="Gene3D" id="3.40.630.10">
    <property type="entry name" value="Zn peptidases"/>
    <property type="match status" value="1"/>
</dbReference>
<dbReference type="EMBL" id="KV454215">
    <property type="protein sequence ID" value="ODQ56776.1"/>
    <property type="molecule type" value="Genomic_DNA"/>
</dbReference>
<feature type="domain" description="Peptidase M28" evidence="6">
    <location>
        <begin position="399"/>
        <end position="587"/>
    </location>
</feature>
<evidence type="ECO:0000256" key="2">
    <source>
        <dbReference type="SAM" id="MobiDB-lite"/>
    </source>
</evidence>
<feature type="domain" description="Transferrin receptor-like dimerisation" evidence="5">
    <location>
        <begin position="663"/>
        <end position="784"/>
    </location>
</feature>
<dbReference type="InterPro" id="IPR007365">
    <property type="entry name" value="TFR-like_dimer_dom"/>
</dbReference>
<dbReference type="InterPro" id="IPR039373">
    <property type="entry name" value="Peptidase_M28B"/>
</dbReference>
<feature type="transmembrane region" description="Helical" evidence="3">
    <location>
        <begin position="65"/>
        <end position="84"/>
    </location>
</feature>
<keyword evidence="3" id="KW-0472">Membrane</keyword>
<dbReference type="FunFam" id="3.40.630.10:FF:000101">
    <property type="entry name" value="N-acetylated alpha-linked acidic dipeptidase like 1"/>
    <property type="match status" value="1"/>
</dbReference>
<evidence type="ECO:0000313" key="7">
    <source>
        <dbReference type="EMBL" id="ODQ56776.1"/>
    </source>
</evidence>
<dbReference type="SUPFAM" id="SSF53187">
    <property type="entry name" value="Zn-dependent exopeptidases"/>
    <property type="match status" value="1"/>
</dbReference>
<dbReference type="SUPFAM" id="SSF52025">
    <property type="entry name" value="PA domain"/>
    <property type="match status" value="1"/>
</dbReference>
<dbReference type="STRING" id="683960.A0A1E3NUH1"/>
<proteinExistence type="inferred from homology"/>
<dbReference type="RefSeq" id="XP_019035983.1">
    <property type="nucleotide sequence ID" value="XM_019182484.1"/>
</dbReference>
<evidence type="ECO:0000259" key="6">
    <source>
        <dbReference type="Pfam" id="PF04389"/>
    </source>
</evidence>
<protein>
    <submittedName>
        <fullName evidence="7">Uncharacterized protein</fullName>
    </submittedName>
</protein>
<feature type="domain" description="PA" evidence="4">
    <location>
        <begin position="222"/>
        <end position="292"/>
    </location>
</feature>
<dbReference type="InterPro" id="IPR036757">
    <property type="entry name" value="TFR-like_dimer_dom_sf"/>
</dbReference>
<sequence>MSEERLPLLLGTSSNTNSNSNQRPTRRGDYSRARSASAVSAISTSIESVKEFIKDNWPSLTTQKFVAGILWAIVAVVIFNLIFLPRTSLGRDYRRIHFSTLSKVESQRLFLKSLSDENNASDLLYNYTHSPHLAGEGDDLTQFTIDKFKEYGFKPYKEKYQIWYNKHIANGVSLINSDDEVVYTPTLLEDELKQDKASNNTLSTPAFHAYSANGNVTSRYIYANYGTKEDYAKLELAGVQTNGTIHIIRYTKLFRGIKVKNAERAGAVGVLMYTDALDDGEITEKNGYKSYPEGPARNPSSIQRGSVGYFTDQPGDPTTPGFASSRLGKRQDPSPFMPGIPSIPISAKEVGPLLEKLNGRGSSLGWSGDVDGFDYSTGPSDYKINMFNEQQYSIKPITNILYVIPGLLNEKIFIGNHRDSWTVSGAGDPNSGSAILLEITRAFGHLVKKGWKPLRTIVVASWDGEEFGMLGSTEYGEYHLRDLKNNVIAYLNLDMGVIGHKLQVDSNPLLHHFLIDTSKYIPFNGQDNYTLYDYWKDQDDNHIDIIGAGSDFTVFQHHLGIPSCMVYFNNDGKDAPLHVHSNYDSYHWMSTFIDPDFKLHNTLAKYFGFLALSISENEVFEYRVAHYAKEISKYFQSLKEQAPHGWLEKHLEKSKTVGKAIEDVEFALSEFYSYADMFDMRAKLLQKQISIDYPWFKIYKKIKLAIDIKLLGNRAKKIDRLFVDDKGLKNRPWMKHVLFAPDRENGYNGDILPGLHEAIIDNDLEEFKEWLGIILKKVKSATTKVMINK</sequence>
<dbReference type="InterPro" id="IPR046450">
    <property type="entry name" value="PA_dom_sf"/>
</dbReference>
<dbReference type="Gene3D" id="3.50.30.30">
    <property type="match status" value="1"/>
</dbReference>
<keyword evidence="3" id="KW-1133">Transmembrane helix</keyword>
<feature type="compositionally biased region" description="Low complexity" evidence="2">
    <location>
        <begin position="12"/>
        <end position="21"/>
    </location>
</feature>
<dbReference type="SUPFAM" id="SSF47672">
    <property type="entry name" value="Transferrin receptor-like dimerisation domain"/>
    <property type="match status" value="1"/>
</dbReference>
<dbReference type="Pfam" id="PF04389">
    <property type="entry name" value="Peptidase_M28"/>
    <property type="match status" value="1"/>
</dbReference>
<dbReference type="OrthoDB" id="5841748at2759"/>
<reference evidence="7 8" key="1">
    <citation type="journal article" date="2016" name="Proc. Natl. Acad. Sci. U.S.A.">
        <title>Comparative genomics of biotechnologically important yeasts.</title>
        <authorList>
            <person name="Riley R."/>
            <person name="Haridas S."/>
            <person name="Wolfe K.H."/>
            <person name="Lopes M.R."/>
            <person name="Hittinger C.T."/>
            <person name="Goeker M."/>
            <person name="Salamov A.A."/>
            <person name="Wisecaver J.H."/>
            <person name="Long T.M."/>
            <person name="Calvey C.H."/>
            <person name="Aerts A.L."/>
            <person name="Barry K.W."/>
            <person name="Choi C."/>
            <person name="Clum A."/>
            <person name="Coughlan A.Y."/>
            <person name="Deshpande S."/>
            <person name="Douglass A.P."/>
            <person name="Hanson S.J."/>
            <person name="Klenk H.-P."/>
            <person name="LaButti K.M."/>
            <person name="Lapidus A."/>
            <person name="Lindquist E.A."/>
            <person name="Lipzen A.M."/>
            <person name="Meier-Kolthoff J.P."/>
            <person name="Ohm R.A."/>
            <person name="Otillar R.P."/>
            <person name="Pangilinan J.L."/>
            <person name="Peng Y."/>
            <person name="Rokas A."/>
            <person name="Rosa C.A."/>
            <person name="Scheuner C."/>
            <person name="Sibirny A.A."/>
            <person name="Slot J.C."/>
            <person name="Stielow J.B."/>
            <person name="Sun H."/>
            <person name="Kurtzman C.P."/>
            <person name="Blackwell M."/>
            <person name="Grigoriev I.V."/>
            <person name="Jeffries T.W."/>
        </authorList>
    </citation>
    <scope>NUCLEOTIDE SEQUENCE [LARGE SCALE GENOMIC DNA]</scope>
    <source>
        <strain evidence="8">ATCC 58044 / CBS 1984 / NCYC 433 / NRRL Y-366-8</strain>
    </source>
</reference>
<accession>A0A1E3NUH1</accession>
<dbReference type="PANTHER" id="PTHR10404:SF46">
    <property type="entry name" value="VACUOLAR PROTEIN SORTING-ASSOCIATED PROTEIN 70"/>
    <property type="match status" value="1"/>
</dbReference>
<dbReference type="Proteomes" id="UP000094112">
    <property type="component" value="Unassembled WGS sequence"/>
</dbReference>
<dbReference type="InterPro" id="IPR003137">
    <property type="entry name" value="PA_domain"/>
</dbReference>
<dbReference type="Gene3D" id="1.20.930.40">
    <property type="entry name" value="Transferrin receptor-like, dimerisation domain"/>
    <property type="match status" value="1"/>
</dbReference>
<keyword evidence="3" id="KW-0812">Transmembrane</keyword>
<gene>
    <name evidence="7" type="ORF">WICANDRAFT_36893</name>
</gene>
<dbReference type="InterPro" id="IPR007484">
    <property type="entry name" value="Peptidase_M28"/>
</dbReference>
<dbReference type="AlphaFoldDB" id="A0A1E3NUH1"/>
<dbReference type="CDD" id="cd08022">
    <property type="entry name" value="M28_PSMA_like"/>
    <property type="match status" value="1"/>
</dbReference>
<dbReference type="GeneID" id="30199730"/>
<feature type="region of interest" description="Disordered" evidence="2">
    <location>
        <begin position="284"/>
        <end position="336"/>
    </location>
</feature>
<name>A0A1E3NUH1_WICAA</name>
<dbReference type="GO" id="GO:0004180">
    <property type="term" value="F:carboxypeptidase activity"/>
    <property type="evidence" value="ECO:0007669"/>
    <property type="project" value="TreeGrafter"/>
</dbReference>
<evidence type="ECO:0000259" key="5">
    <source>
        <dbReference type="Pfam" id="PF04253"/>
    </source>
</evidence>
<feature type="region of interest" description="Disordered" evidence="2">
    <location>
        <begin position="11"/>
        <end position="32"/>
    </location>
</feature>
<organism evidence="7 8">
    <name type="scientific">Wickerhamomyces anomalus (strain ATCC 58044 / CBS 1984 / NCYC 433 / NRRL Y-366-8)</name>
    <name type="common">Yeast</name>
    <name type="synonym">Hansenula anomala</name>
    <dbReference type="NCBI Taxonomy" id="683960"/>
    <lineage>
        <taxon>Eukaryota</taxon>
        <taxon>Fungi</taxon>
        <taxon>Dikarya</taxon>
        <taxon>Ascomycota</taxon>
        <taxon>Saccharomycotina</taxon>
        <taxon>Saccharomycetes</taxon>
        <taxon>Phaffomycetales</taxon>
        <taxon>Wickerhamomycetaceae</taxon>
        <taxon>Wickerhamomyces</taxon>
    </lineage>
</organism>